<organism evidence="2 3">
    <name type="scientific">Phaseolus angularis</name>
    <name type="common">Azuki bean</name>
    <name type="synonym">Vigna angularis</name>
    <dbReference type="NCBI Taxonomy" id="3914"/>
    <lineage>
        <taxon>Eukaryota</taxon>
        <taxon>Viridiplantae</taxon>
        <taxon>Streptophyta</taxon>
        <taxon>Embryophyta</taxon>
        <taxon>Tracheophyta</taxon>
        <taxon>Spermatophyta</taxon>
        <taxon>Magnoliopsida</taxon>
        <taxon>eudicotyledons</taxon>
        <taxon>Gunneridae</taxon>
        <taxon>Pentapetalae</taxon>
        <taxon>rosids</taxon>
        <taxon>fabids</taxon>
        <taxon>Fabales</taxon>
        <taxon>Fabaceae</taxon>
        <taxon>Papilionoideae</taxon>
        <taxon>50 kb inversion clade</taxon>
        <taxon>NPAAA clade</taxon>
        <taxon>indigoferoid/millettioid clade</taxon>
        <taxon>Phaseoleae</taxon>
        <taxon>Vigna</taxon>
    </lineage>
</organism>
<dbReference type="EMBL" id="KQ258303">
    <property type="protein sequence ID" value="KOM26073.1"/>
    <property type="molecule type" value="Genomic_DNA"/>
</dbReference>
<reference evidence="3" key="1">
    <citation type="journal article" date="2015" name="Proc. Natl. Acad. Sci. U.S.A.">
        <title>Genome sequencing of adzuki bean (Vigna angularis) provides insight into high starch and low fat accumulation and domestication.</title>
        <authorList>
            <person name="Yang K."/>
            <person name="Tian Z."/>
            <person name="Chen C."/>
            <person name="Luo L."/>
            <person name="Zhao B."/>
            <person name="Wang Z."/>
            <person name="Yu L."/>
            <person name="Li Y."/>
            <person name="Sun Y."/>
            <person name="Li W."/>
            <person name="Chen Y."/>
            <person name="Li Y."/>
            <person name="Zhang Y."/>
            <person name="Ai D."/>
            <person name="Zhao J."/>
            <person name="Shang C."/>
            <person name="Ma Y."/>
            <person name="Wu B."/>
            <person name="Wang M."/>
            <person name="Gao L."/>
            <person name="Sun D."/>
            <person name="Zhang P."/>
            <person name="Guo F."/>
            <person name="Wang W."/>
            <person name="Li Y."/>
            <person name="Wang J."/>
            <person name="Varshney R.K."/>
            <person name="Wang J."/>
            <person name="Ling H.Q."/>
            <person name="Wan P."/>
        </authorList>
    </citation>
    <scope>NUCLEOTIDE SEQUENCE</scope>
    <source>
        <strain evidence="3">cv. Jingnong 6</strain>
    </source>
</reference>
<proteinExistence type="predicted"/>
<feature type="region of interest" description="Disordered" evidence="1">
    <location>
        <begin position="1"/>
        <end position="46"/>
    </location>
</feature>
<evidence type="ECO:0000256" key="1">
    <source>
        <dbReference type="SAM" id="MobiDB-lite"/>
    </source>
</evidence>
<name>A0A0L9T668_PHAAN</name>
<dbReference type="AlphaFoldDB" id="A0A0L9T668"/>
<protein>
    <submittedName>
        <fullName evidence="2">Uncharacterized protein</fullName>
    </submittedName>
</protein>
<dbReference type="Gramene" id="KOM26073">
    <property type="protein sequence ID" value="KOM26073"/>
    <property type="gene ID" value="LR48_Vigan226s000200"/>
</dbReference>
<dbReference type="Proteomes" id="UP000053144">
    <property type="component" value="Unassembled WGS sequence"/>
</dbReference>
<feature type="compositionally biased region" description="Basic and acidic residues" evidence="1">
    <location>
        <begin position="1"/>
        <end position="11"/>
    </location>
</feature>
<accession>A0A0L9T668</accession>
<gene>
    <name evidence="2" type="ORF">LR48_Vigan226s000200</name>
</gene>
<evidence type="ECO:0000313" key="2">
    <source>
        <dbReference type="EMBL" id="KOM26073.1"/>
    </source>
</evidence>
<evidence type="ECO:0000313" key="3">
    <source>
        <dbReference type="Proteomes" id="UP000053144"/>
    </source>
</evidence>
<sequence length="196" mass="21515">MESEKTLKSAKGEAATTTQRQFTAKRHSETYVGSAEGLESPKTSSSHLPSTSFTSIFQLPLCFSHHATSPLHQSASVASAHASSFPSRIRHAHPHSISRSFTLAQNRTTSSRLTLALESSIVYNLRSAVFPIFTNSLNLELCFHSAASLFDGEASRRSGSCSRNLNRPLLGRSSIKWYSEQGRTRFEGKYLGSSLF</sequence>